<evidence type="ECO:0000259" key="4">
    <source>
        <dbReference type="Pfam" id="PF02275"/>
    </source>
</evidence>
<evidence type="ECO:0000313" key="5">
    <source>
        <dbReference type="EMBL" id="GEO10718.1"/>
    </source>
</evidence>
<dbReference type="PANTHER" id="PTHR35527:SF2">
    <property type="entry name" value="HYDROLASE"/>
    <property type="match status" value="1"/>
</dbReference>
<organism evidence="5 6">
    <name type="scientific">Segetibacter aerophilus</name>
    <dbReference type="NCBI Taxonomy" id="670293"/>
    <lineage>
        <taxon>Bacteria</taxon>
        <taxon>Pseudomonadati</taxon>
        <taxon>Bacteroidota</taxon>
        <taxon>Chitinophagia</taxon>
        <taxon>Chitinophagales</taxon>
        <taxon>Chitinophagaceae</taxon>
        <taxon>Segetibacter</taxon>
    </lineage>
</organism>
<proteinExistence type="inferred from homology"/>
<evidence type="ECO:0000256" key="1">
    <source>
        <dbReference type="ARBA" id="ARBA00006625"/>
    </source>
</evidence>
<dbReference type="InterPro" id="IPR029132">
    <property type="entry name" value="CBAH/NAAA_C"/>
</dbReference>
<dbReference type="GO" id="GO:0016787">
    <property type="term" value="F:hydrolase activity"/>
    <property type="evidence" value="ECO:0007669"/>
    <property type="project" value="UniProtKB-KW"/>
</dbReference>
<feature type="chain" id="PRO_5022057784" description="Choloylglycine hydrolase/NAAA C-terminal domain-containing protein" evidence="3">
    <location>
        <begin position="22"/>
        <end position="345"/>
    </location>
</feature>
<keyword evidence="3" id="KW-0732">Signal</keyword>
<protein>
    <recommendedName>
        <fullName evidence="4">Choloylglycine hydrolase/NAAA C-terminal domain-containing protein</fullName>
    </recommendedName>
</protein>
<feature type="domain" description="Choloylglycine hydrolase/NAAA C-terminal" evidence="4">
    <location>
        <begin position="22"/>
        <end position="213"/>
    </location>
</feature>
<dbReference type="AlphaFoldDB" id="A0A512BFH6"/>
<dbReference type="SUPFAM" id="SSF56235">
    <property type="entry name" value="N-terminal nucleophile aminohydrolases (Ntn hydrolases)"/>
    <property type="match status" value="1"/>
</dbReference>
<keyword evidence="2" id="KW-0378">Hydrolase</keyword>
<reference evidence="5 6" key="1">
    <citation type="submission" date="2019-07" db="EMBL/GenBank/DDBJ databases">
        <title>Whole genome shotgun sequence of Segetibacter aerophilus NBRC 106135.</title>
        <authorList>
            <person name="Hosoyama A."/>
            <person name="Uohara A."/>
            <person name="Ohji S."/>
            <person name="Ichikawa N."/>
        </authorList>
    </citation>
    <scope>NUCLEOTIDE SEQUENCE [LARGE SCALE GENOMIC DNA]</scope>
    <source>
        <strain evidence="5 6">NBRC 106135</strain>
    </source>
</reference>
<dbReference type="RefSeq" id="WP_147204831.1">
    <property type="nucleotide sequence ID" value="NZ_BJYT01000012.1"/>
</dbReference>
<dbReference type="Gene3D" id="3.60.60.10">
    <property type="entry name" value="Penicillin V Acylase, Chain A"/>
    <property type="match status" value="1"/>
</dbReference>
<comment type="caution">
    <text evidence="5">The sequence shown here is derived from an EMBL/GenBank/DDBJ whole genome shotgun (WGS) entry which is preliminary data.</text>
</comment>
<keyword evidence="6" id="KW-1185">Reference proteome</keyword>
<dbReference type="Proteomes" id="UP000321513">
    <property type="component" value="Unassembled WGS sequence"/>
</dbReference>
<evidence type="ECO:0000256" key="3">
    <source>
        <dbReference type="SAM" id="SignalP"/>
    </source>
</evidence>
<evidence type="ECO:0000256" key="2">
    <source>
        <dbReference type="ARBA" id="ARBA00022801"/>
    </source>
</evidence>
<name>A0A512BFH6_9BACT</name>
<dbReference type="OrthoDB" id="1265391at2"/>
<dbReference type="EMBL" id="BJYT01000012">
    <property type="protein sequence ID" value="GEO10718.1"/>
    <property type="molecule type" value="Genomic_DNA"/>
</dbReference>
<dbReference type="InterPro" id="IPR052193">
    <property type="entry name" value="Peptidase_C59"/>
</dbReference>
<dbReference type="PANTHER" id="PTHR35527">
    <property type="entry name" value="CHOLOYLGLYCINE HYDROLASE"/>
    <property type="match status" value="1"/>
</dbReference>
<gene>
    <name evidence="5" type="ORF">SAE01_32140</name>
</gene>
<dbReference type="InterPro" id="IPR029055">
    <property type="entry name" value="Ntn_hydrolases_N"/>
</dbReference>
<sequence>MKKLVCVLMLAAAFSIERTTACTTFFLEKSGQMAFGKNYDWMTGTGSINTNLRGLAKSSLRLDDGKILKWVSKYGSTTFNQYGKEFPNGGMNEKGLVVELMWLSESQYPKKDDRPGLSVLQWIQYQLDNNATVDEVLATDKTVRITSTGTPQHYLVADSKGAVATIELLGGKMVVHRNDKLPYAALANSTYEESINAMKNKRTNDNSLDRFSNACTMLQQYKQAKTTKPLVDYSFDILNKVAQPGFTKWSIVYDLTNKKIFFKTSNRPQQKIVAMNAFDYACSSQARSYNLNRDDKGDISKRFVSFNIEENKKMVKKAFKESEGLNIKDELQDAVGEFAEGVKCG</sequence>
<feature type="signal peptide" evidence="3">
    <location>
        <begin position="1"/>
        <end position="21"/>
    </location>
</feature>
<comment type="similarity">
    <text evidence="1">Belongs to the peptidase C59 family.</text>
</comment>
<dbReference type="Pfam" id="PF02275">
    <property type="entry name" value="CBAH"/>
    <property type="match status" value="1"/>
</dbReference>
<accession>A0A512BFH6</accession>
<evidence type="ECO:0000313" key="6">
    <source>
        <dbReference type="Proteomes" id="UP000321513"/>
    </source>
</evidence>